<proteinExistence type="inferred from homology"/>
<dbReference type="Pfam" id="PF00153">
    <property type="entry name" value="Mito_carr"/>
    <property type="match status" value="3"/>
</dbReference>
<dbReference type="PANTHER" id="PTHR45618">
    <property type="entry name" value="MITOCHONDRIAL DICARBOXYLATE CARRIER-RELATED"/>
    <property type="match status" value="1"/>
</dbReference>
<keyword evidence="3 9" id="KW-0813">Transport</keyword>
<evidence type="ECO:0000256" key="10">
    <source>
        <dbReference type="SAM" id="MobiDB-lite"/>
    </source>
</evidence>
<name>A0A9P6VVD4_RHOMI</name>
<keyword evidence="12" id="KW-1185">Reference proteome</keyword>
<keyword evidence="4 8" id="KW-0812">Transmembrane</keyword>
<evidence type="ECO:0000256" key="9">
    <source>
        <dbReference type="RuleBase" id="RU000488"/>
    </source>
</evidence>
<dbReference type="EMBL" id="PUHQ01000126">
    <property type="protein sequence ID" value="KAG0655228.1"/>
    <property type="molecule type" value="Genomic_DNA"/>
</dbReference>
<sequence length="434" mass="45942">MSPHLDSLAPPPIDPAGDPIHLHGRPTASSTVAVVPATGPTEAGMLGRKIALAGMSNMASSLFCYSRRAAPKWGDELREGGRSAGRTSPSLSEMAKDLCVSEAPSLLPSAGARPMRCGSLEVRQQLQLSSLSLTTGQTTTRSTNAFRTLVEMVKHEGLGSVYKGLSGSMLRESIYSSVLFLALTGSSSEFKTDVNMFRRAGNSGIRMGGYDLVKSLVCKANPSADPQGFGTKLAAGMASGMVGAAIANPADLLKVRLQAPSATGTLRWHAKQIIQTHGIAGFYKAVFPTTVRAGILTSSQLGVYDHAKHTYVYYIAPGDRGMRALAHSRARIACFSGRSLINVYPGTFSEGLPTHLAASGFAGLCCSATSNPIDVVKVRMMTDSRGRYRNSLHCAALLLKNEGNAEVILSEALIAWLTARMRPPLTPHRSPGLL</sequence>
<evidence type="ECO:0008006" key="13">
    <source>
        <dbReference type="Google" id="ProtNLM"/>
    </source>
</evidence>
<organism evidence="11 12">
    <name type="scientific">Rhodotorula mucilaginosa</name>
    <name type="common">Yeast</name>
    <name type="synonym">Rhodotorula rubra</name>
    <dbReference type="NCBI Taxonomy" id="5537"/>
    <lineage>
        <taxon>Eukaryota</taxon>
        <taxon>Fungi</taxon>
        <taxon>Dikarya</taxon>
        <taxon>Basidiomycota</taxon>
        <taxon>Pucciniomycotina</taxon>
        <taxon>Microbotryomycetes</taxon>
        <taxon>Sporidiobolales</taxon>
        <taxon>Sporidiobolaceae</taxon>
        <taxon>Rhodotorula</taxon>
    </lineage>
</organism>
<dbReference type="SUPFAM" id="SSF103506">
    <property type="entry name" value="Mitochondrial carrier"/>
    <property type="match status" value="1"/>
</dbReference>
<evidence type="ECO:0000256" key="7">
    <source>
        <dbReference type="ARBA" id="ARBA00023136"/>
    </source>
</evidence>
<comment type="caution">
    <text evidence="11">The sequence shown here is derived from an EMBL/GenBank/DDBJ whole genome shotgun (WGS) entry which is preliminary data.</text>
</comment>
<reference evidence="11 12" key="1">
    <citation type="submission" date="2020-11" db="EMBL/GenBank/DDBJ databases">
        <title>Kefir isolates.</title>
        <authorList>
            <person name="Marcisauskas S."/>
            <person name="Kim Y."/>
            <person name="Blasche S."/>
        </authorList>
    </citation>
    <scope>NUCLEOTIDE SEQUENCE [LARGE SCALE GENOMIC DNA]</scope>
    <source>
        <strain evidence="11 12">KR</strain>
    </source>
</reference>
<keyword evidence="6" id="KW-1133">Transmembrane helix</keyword>
<dbReference type="GO" id="GO:0016020">
    <property type="term" value="C:membrane"/>
    <property type="evidence" value="ECO:0007669"/>
    <property type="project" value="UniProtKB-SubCell"/>
</dbReference>
<evidence type="ECO:0000256" key="5">
    <source>
        <dbReference type="ARBA" id="ARBA00022737"/>
    </source>
</evidence>
<evidence type="ECO:0000313" key="12">
    <source>
        <dbReference type="Proteomes" id="UP000777482"/>
    </source>
</evidence>
<dbReference type="Gene3D" id="1.50.40.10">
    <property type="entry name" value="Mitochondrial carrier domain"/>
    <property type="match status" value="1"/>
</dbReference>
<evidence type="ECO:0000256" key="6">
    <source>
        <dbReference type="ARBA" id="ARBA00022989"/>
    </source>
</evidence>
<evidence type="ECO:0000256" key="1">
    <source>
        <dbReference type="ARBA" id="ARBA00004141"/>
    </source>
</evidence>
<protein>
    <recommendedName>
        <fullName evidence="13">Mitochondrial carrier protein</fullName>
    </recommendedName>
</protein>
<keyword evidence="7 8" id="KW-0472">Membrane</keyword>
<dbReference type="OrthoDB" id="756301at2759"/>
<dbReference type="InterPro" id="IPR023395">
    <property type="entry name" value="MCP_dom_sf"/>
</dbReference>
<dbReference type="Proteomes" id="UP000777482">
    <property type="component" value="Unassembled WGS sequence"/>
</dbReference>
<comment type="similarity">
    <text evidence="2 9">Belongs to the mitochondrial carrier (TC 2.A.29) family.</text>
</comment>
<accession>A0A9P6VVD4</accession>
<feature type="repeat" description="Solcar" evidence="8">
    <location>
        <begin position="96"/>
        <end position="189"/>
    </location>
</feature>
<gene>
    <name evidence="11" type="ORF">C6P46_001094</name>
</gene>
<comment type="subcellular location">
    <subcellularLocation>
        <location evidence="1">Membrane</location>
        <topology evidence="1">Multi-pass membrane protein</topology>
    </subcellularLocation>
</comment>
<keyword evidence="5" id="KW-0677">Repeat</keyword>
<dbReference type="PROSITE" id="PS50920">
    <property type="entry name" value="SOLCAR"/>
    <property type="match status" value="2"/>
</dbReference>
<dbReference type="AlphaFoldDB" id="A0A9P6VVD4"/>
<dbReference type="InterPro" id="IPR018108">
    <property type="entry name" value="MCP_transmembrane"/>
</dbReference>
<evidence type="ECO:0000256" key="2">
    <source>
        <dbReference type="ARBA" id="ARBA00006375"/>
    </source>
</evidence>
<evidence type="ECO:0000256" key="8">
    <source>
        <dbReference type="PROSITE-ProRule" id="PRU00282"/>
    </source>
</evidence>
<evidence type="ECO:0000256" key="4">
    <source>
        <dbReference type="ARBA" id="ARBA00022692"/>
    </source>
</evidence>
<evidence type="ECO:0000313" key="11">
    <source>
        <dbReference type="EMBL" id="KAG0655228.1"/>
    </source>
</evidence>
<dbReference type="InterPro" id="IPR050391">
    <property type="entry name" value="Mito_Metabolite_Transporter"/>
</dbReference>
<evidence type="ECO:0000256" key="3">
    <source>
        <dbReference type="ARBA" id="ARBA00022448"/>
    </source>
</evidence>
<feature type="region of interest" description="Disordered" evidence="10">
    <location>
        <begin position="1"/>
        <end position="28"/>
    </location>
</feature>
<feature type="repeat" description="Solcar" evidence="8">
    <location>
        <begin position="227"/>
        <end position="310"/>
    </location>
</feature>